<keyword evidence="2" id="KW-1185">Reference proteome</keyword>
<dbReference type="Proteomes" id="UP001198983">
    <property type="component" value="Chromosome"/>
</dbReference>
<protein>
    <submittedName>
        <fullName evidence="1">Uncharacterized protein</fullName>
    </submittedName>
</protein>
<organism evidence="1 2">
    <name type="scientific">Terrisporobacter hibernicus</name>
    <dbReference type="NCBI Taxonomy" id="2813371"/>
    <lineage>
        <taxon>Bacteria</taxon>
        <taxon>Bacillati</taxon>
        <taxon>Bacillota</taxon>
        <taxon>Clostridia</taxon>
        <taxon>Peptostreptococcales</taxon>
        <taxon>Peptostreptococcaceae</taxon>
        <taxon>Terrisporobacter</taxon>
    </lineage>
</organism>
<name>A0AAX2ZMA0_9FIRM</name>
<reference evidence="1 2" key="1">
    <citation type="journal article" date="2023" name="Int. J. Syst. Evol. Microbiol.">
        <title>Terrisporobacter hibernicus sp. nov., isolated from bovine faeces in Northern Ireland.</title>
        <authorList>
            <person name="Mitchell M."/>
            <person name="Nguyen S.V."/>
            <person name="Connor M."/>
            <person name="Fairley D.J."/>
            <person name="Donoghue O."/>
            <person name="Marshall H."/>
            <person name="Koolman L."/>
            <person name="McMullan G."/>
            <person name="Schaffer K.E."/>
            <person name="McGrath J.W."/>
            <person name="Fanning S."/>
        </authorList>
    </citation>
    <scope>NUCLEOTIDE SEQUENCE [LARGE SCALE GENOMIC DNA]</scope>
    <source>
        <strain evidence="1 2">MCA3</strain>
    </source>
</reference>
<dbReference type="AlphaFoldDB" id="A0AAX2ZMA0"/>
<evidence type="ECO:0000313" key="1">
    <source>
        <dbReference type="EMBL" id="UEL49174.1"/>
    </source>
</evidence>
<sequence length="360" mass="43261">MVFFSKLFSFNKEDNKSNIKSENNTNSIEDDKFELLTKLNGFPKNFRDLISSKNGLYFAVYNQEHNVKQEIILYKCNLQLKKCEIIFKDELPFKDTFGCELHCGFDLNNNYLVYYIDKEIKILDICKMSTSSTKMNLEVNGLKLANTKNIVAIHSINVVYKDDYDALIENYIEFYTLEETRLTKTLKEIKILRETKIKTLIETKRSNYFKMFFSYNDDYFIYNERITSVYKMDTLECIYSLYGNFKIILSNNSDTMVLIYEIRKKNGKYSHTDKYLQNLENNNYVKLDDKYLKIIDNKYLKIDEEYFKDRLRYISNPFDYYNGGITKNDNNQKDEYFEEIWTERDLNEYYTGDPDNFDWD</sequence>
<dbReference type="RefSeq" id="WP_228417028.1">
    <property type="nucleotide sequence ID" value="NZ_CP081135.1"/>
</dbReference>
<gene>
    <name evidence="1" type="ORF">JW646_06935</name>
</gene>
<dbReference type="EMBL" id="CP081135">
    <property type="protein sequence ID" value="UEL49174.1"/>
    <property type="molecule type" value="Genomic_DNA"/>
</dbReference>
<accession>A0AAX2ZMA0</accession>
<dbReference type="KEGG" id="tem:JW646_06935"/>
<proteinExistence type="predicted"/>
<evidence type="ECO:0000313" key="2">
    <source>
        <dbReference type="Proteomes" id="UP001198983"/>
    </source>
</evidence>